<evidence type="ECO:0000313" key="2">
    <source>
        <dbReference type="WBParaSite" id="Hba_12435"/>
    </source>
</evidence>
<keyword evidence="1" id="KW-1185">Reference proteome</keyword>
<dbReference type="Proteomes" id="UP000095283">
    <property type="component" value="Unplaced"/>
</dbReference>
<name>A0A1I7X4T5_HETBA</name>
<evidence type="ECO:0000313" key="1">
    <source>
        <dbReference type="Proteomes" id="UP000095283"/>
    </source>
</evidence>
<protein>
    <submittedName>
        <fullName evidence="2">HECT domain-containing protein</fullName>
    </submittedName>
</protein>
<proteinExistence type="predicted"/>
<accession>A0A1I7X4T5</accession>
<reference evidence="2" key="1">
    <citation type="submission" date="2016-11" db="UniProtKB">
        <authorList>
            <consortium name="WormBaseParasite"/>
        </authorList>
    </citation>
    <scope>IDENTIFICATION</scope>
</reference>
<sequence>MPASMSFMTYLWKCTLHVYLLRRLNMGDIAAQAQQNRLRVVSAAERAVFLRFIVLQLQIQHRELFAENMEVTSEITTSAEMKHQKLNRNIGEEDVVLETETYESKVIFFIVLNHIHPYYFCDRFSYFCLDL</sequence>
<dbReference type="AlphaFoldDB" id="A0A1I7X4T5"/>
<organism evidence="1 2">
    <name type="scientific">Heterorhabditis bacteriophora</name>
    <name type="common">Entomopathogenic nematode worm</name>
    <dbReference type="NCBI Taxonomy" id="37862"/>
    <lineage>
        <taxon>Eukaryota</taxon>
        <taxon>Metazoa</taxon>
        <taxon>Ecdysozoa</taxon>
        <taxon>Nematoda</taxon>
        <taxon>Chromadorea</taxon>
        <taxon>Rhabditida</taxon>
        <taxon>Rhabditina</taxon>
        <taxon>Rhabditomorpha</taxon>
        <taxon>Strongyloidea</taxon>
        <taxon>Heterorhabditidae</taxon>
        <taxon>Heterorhabditis</taxon>
    </lineage>
</organism>
<dbReference type="WBParaSite" id="Hba_12435">
    <property type="protein sequence ID" value="Hba_12435"/>
    <property type="gene ID" value="Hba_12435"/>
</dbReference>